<dbReference type="PANTHER" id="PTHR10578">
    <property type="entry name" value="S -2-HYDROXY-ACID OXIDASE-RELATED"/>
    <property type="match status" value="1"/>
</dbReference>
<dbReference type="EMBL" id="SHLC01000001">
    <property type="protein sequence ID" value="RZU66818.1"/>
    <property type="molecule type" value="Genomic_DNA"/>
</dbReference>
<dbReference type="AlphaFoldDB" id="A0A4Q8AQD1"/>
<name>A0A4Q8AQD1_9MICO</name>
<evidence type="ECO:0000259" key="7">
    <source>
        <dbReference type="PROSITE" id="PS51349"/>
    </source>
</evidence>
<dbReference type="CDD" id="cd02809">
    <property type="entry name" value="alpha_hydroxyacid_oxid_FMN"/>
    <property type="match status" value="1"/>
</dbReference>
<comment type="caution">
    <text evidence="8">The sequence shown here is derived from an EMBL/GenBank/DDBJ whole genome shotgun (WGS) entry which is preliminary data.</text>
</comment>
<dbReference type="Pfam" id="PF01070">
    <property type="entry name" value="FMN_dh"/>
    <property type="match status" value="1"/>
</dbReference>
<keyword evidence="9" id="KW-1185">Reference proteome</keyword>
<dbReference type="InterPro" id="IPR008259">
    <property type="entry name" value="FMN_hydac_DH_AS"/>
</dbReference>
<dbReference type="InterPro" id="IPR037396">
    <property type="entry name" value="FMN_HAD"/>
</dbReference>
<dbReference type="Proteomes" id="UP000291483">
    <property type="component" value="Unassembled WGS sequence"/>
</dbReference>
<protein>
    <submittedName>
        <fullName evidence="8">L-lactate dehydrogenase (Cytochrome)</fullName>
    </submittedName>
</protein>
<dbReference type="InterPro" id="IPR013785">
    <property type="entry name" value="Aldolase_TIM"/>
</dbReference>
<dbReference type="PANTHER" id="PTHR10578:SF107">
    <property type="entry name" value="2-HYDROXYACID OXIDASE 1"/>
    <property type="match status" value="1"/>
</dbReference>
<dbReference type="FunFam" id="3.20.20.70:FF:000029">
    <property type="entry name" value="L-lactate dehydrogenase"/>
    <property type="match status" value="1"/>
</dbReference>
<evidence type="ECO:0000256" key="6">
    <source>
        <dbReference type="SAM" id="MobiDB-lite"/>
    </source>
</evidence>
<evidence type="ECO:0000256" key="1">
    <source>
        <dbReference type="ARBA" id="ARBA00001917"/>
    </source>
</evidence>
<dbReference type="OrthoDB" id="9770452at2"/>
<feature type="region of interest" description="Disordered" evidence="6">
    <location>
        <begin position="451"/>
        <end position="505"/>
    </location>
</feature>
<evidence type="ECO:0000256" key="4">
    <source>
        <dbReference type="ARBA" id="ARBA00023002"/>
    </source>
</evidence>
<evidence type="ECO:0000313" key="8">
    <source>
        <dbReference type="EMBL" id="RZU66818.1"/>
    </source>
</evidence>
<sequence>MVKRQFPNPIELAELMKFKKPTLNATDRRLEKALTIADLRTIAQRRTPKAPFDYTEGSAEGEISLKRARQAFEDVEFHPAILRNVPVVDTTTTVLGGPSSMPFGIAPTGFTRMMQTEGETAGAGAAGAAGIPFTLSTLGTTSIEDVKAANPTGRNWFQLYVMKDREVSYNLVRRAAEAGFDTLFFTVDTPVAGARHRDKRNGFSIPPQLTPGTVINALPRPAWWINFLTTPKLEFASLSSTGGTVGELLNDAMDPTISFDDLAIIRSMWPGKLVVKGVQTVEDAKLLADLGVDGVVLSNHGGRQLDRAPIPFHLLPSVAREVGKDMEVQIDTGIMNGADIVASIALGADFTLIGRAYLYGLMAGGRRGVDKTISILRTEIERTMKLLEVSTLAELGPQHVTQLTRLAPIPRAVADAAAATAEAKPRTVRTPKAAPAAKAVAAPKAAAKAAPAAKGAAAKAAPAKAPAARATPAKKAPAKTAAAKTAATATRSPATRKPAASAPKE</sequence>
<dbReference type="GO" id="GO:0016614">
    <property type="term" value="F:oxidoreductase activity, acting on CH-OH group of donors"/>
    <property type="evidence" value="ECO:0007669"/>
    <property type="project" value="UniProtKB-ARBA"/>
</dbReference>
<evidence type="ECO:0000256" key="2">
    <source>
        <dbReference type="ARBA" id="ARBA00022630"/>
    </source>
</evidence>
<reference evidence="8 9" key="1">
    <citation type="submission" date="2019-02" db="EMBL/GenBank/DDBJ databases">
        <title>Sequencing the genomes of 1000 actinobacteria strains.</title>
        <authorList>
            <person name="Klenk H.-P."/>
        </authorList>
    </citation>
    <scope>NUCLEOTIDE SEQUENCE [LARGE SCALE GENOMIC DNA]</scope>
    <source>
        <strain evidence="8 9">DSM 18319</strain>
    </source>
</reference>
<dbReference type="SUPFAM" id="SSF51395">
    <property type="entry name" value="FMN-linked oxidoreductases"/>
    <property type="match status" value="1"/>
</dbReference>
<accession>A0A4Q8AQD1</accession>
<keyword evidence="3" id="KW-0288">FMN</keyword>
<keyword evidence="4" id="KW-0560">Oxidoreductase</keyword>
<dbReference type="PROSITE" id="PS00557">
    <property type="entry name" value="FMN_HYDROXY_ACID_DH_1"/>
    <property type="match status" value="1"/>
</dbReference>
<organism evidence="8 9">
    <name type="scientific">Microterricola gilva</name>
    <dbReference type="NCBI Taxonomy" id="393267"/>
    <lineage>
        <taxon>Bacteria</taxon>
        <taxon>Bacillati</taxon>
        <taxon>Actinomycetota</taxon>
        <taxon>Actinomycetes</taxon>
        <taxon>Micrococcales</taxon>
        <taxon>Microbacteriaceae</taxon>
        <taxon>Microterricola</taxon>
    </lineage>
</organism>
<feature type="domain" description="FMN hydroxy acid dehydrogenase" evidence="7">
    <location>
        <begin position="28"/>
        <end position="405"/>
    </location>
</feature>
<evidence type="ECO:0000256" key="3">
    <source>
        <dbReference type="ARBA" id="ARBA00022643"/>
    </source>
</evidence>
<comment type="cofactor">
    <cofactor evidence="1">
        <name>FMN</name>
        <dbReference type="ChEBI" id="CHEBI:58210"/>
    </cofactor>
</comment>
<dbReference type="Gene3D" id="3.20.20.70">
    <property type="entry name" value="Aldolase class I"/>
    <property type="match status" value="1"/>
</dbReference>
<evidence type="ECO:0000256" key="5">
    <source>
        <dbReference type="ARBA" id="ARBA00024042"/>
    </source>
</evidence>
<gene>
    <name evidence="8" type="ORF">EV379_3187</name>
</gene>
<dbReference type="InterPro" id="IPR012133">
    <property type="entry name" value="Alpha-hydoxy_acid_DH_FMN"/>
</dbReference>
<keyword evidence="2" id="KW-0285">Flavoprotein</keyword>
<dbReference type="GO" id="GO:0010181">
    <property type="term" value="F:FMN binding"/>
    <property type="evidence" value="ECO:0007669"/>
    <property type="project" value="InterPro"/>
</dbReference>
<comment type="similarity">
    <text evidence="5">Belongs to the FMN-dependent alpha-hydroxy acid dehydrogenase family.</text>
</comment>
<evidence type="ECO:0000313" key="9">
    <source>
        <dbReference type="Proteomes" id="UP000291483"/>
    </source>
</evidence>
<proteinExistence type="inferred from homology"/>
<dbReference type="PROSITE" id="PS51349">
    <property type="entry name" value="FMN_HYDROXY_ACID_DH_2"/>
    <property type="match status" value="1"/>
</dbReference>
<dbReference type="InterPro" id="IPR000262">
    <property type="entry name" value="FMN-dep_DH"/>
</dbReference>